<dbReference type="InterPro" id="IPR015500">
    <property type="entry name" value="Peptidase_S8_subtilisin-rel"/>
</dbReference>
<dbReference type="PROSITE" id="PS00138">
    <property type="entry name" value="SUBTILASE_SER"/>
    <property type="match status" value="1"/>
</dbReference>
<evidence type="ECO:0000259" key="10">
    <source>
        <dbReference type="Pfam" id="PF17766"/>
    </source>
</evidence>
<dbReference type="Proteomes" id="UP001652660">
    <property type="component" value="Chromosome 4c"/>
</dbReference>
<dbReference type="Pfam" id="PF17766">
    <property type="entry name" value="fn3_6"/>
    <property type="match status" value="1"/>
</dbReference>
<evidence type="ECO:0000256" key="4">
    <source>
        <dbReference type="ARBA" id="ARBA00022801"/>
    </source>
</evidence>
<evidence type="ECO:0000259" key="9">
    <source>
        <dbReference type="Pfam" id="PF05922"/>
    </source>
</evidence>
<keyword evidence="2 6" id="KW-0645">Protease</keyword>
<dbReference type="Pfam" id="PF00082">
    <property type="entry name" value="Peptidase_S8"/>
    <property type="match status" value="1"/>
</dbReference>
<protein>
    <submittedName>
        <fullName evidence="12">Cucumisin-like isoform X1</fullName>
    </submittedName>
</protein>
<dbReference type="PROSITE" id="PS51892">
    <property type="entry name" value="SUBTILASE"/>
    <property type="match status" value="1"/>
</dbReference>
<feature type="domain" description="Subtilisin-like protease fibronectin type-III" evidence="10">
    <location>
        <begin position="641"/>
        <end position="735"/>
    </location>
</feature>
<dbReference type="InterPro" id="IPR037045">
    <property type="entry name" value="S8pro/Inhibitor_I9_sf"/>
</dbReference>
<sequence>MAKSNPVSRPWLFLLAAAFISSFVSAEPDGNKKQYIVYMGDRPQGDFSASSQHSSLLQAALGSTRASDSLVYSYKRSFNGFVAKLTEEEMERLADMEGVVSVFPNGKKQLHTSRSWDFLGFPENAERNTVESDIIVGMLDTGIWPESESFDDSGFGPPPSKWKGNCETSDNFTCNNKIIGAKHYYLDGDQPLDEGEFASPRDSAGHGSHTASIAAGRMVKGASLYGLRSGTARGGVPSARIAVYKICWKDHCSDANVLAAFDDAIADGVDIISISVGGKLSVDYFEDSISIAAFHAMKHGILTSVSAGNLGYGTGGYLTNYSPWSLTVAPSTIDRKFVTNVRLGNGEVYKGVSINTFDLNGEYYPLVKGEDVLETGGDGNKTSRYGMPGSLGGDAQYSGKIVFSELSNGWAFATDGGAVGSIMQWDSGNDDASTYPISAAVLDQDPGNKVLNYITSTSNATATIDKSIEVGDIPAPFIASFSSRGPNPITVDILKPDISAPGVDILAAWSEATTVTGYAGDKRVVKYNFDSGTSMACPHATGAAAFVKSYNPTLSPAAIKSALMTTATIISAERDVDAEFAYGSGQINPLKAIHPGLVYDIEEADFVSFLCGQDYNITTLQLITGDSSVSCSKEKNISVWDLNYPAFTLSTPSGLVTRVFRRTLTNVADVGSTYKATITSAPELNIHVNPAALSFESFGEKQSFTVTVTANVTKHVTSGSLVWDDGVHQVRSPVVATSFQSARDENFIGSLLSGESSYEDFHAPSFCCRGTKSPYMKA</sequence>
<feature type="active site" description="Charge relay system" evidence="6">
    <location>
        <position position="534"/>
    </location>
</feature>
<dbReference type="PRINTS" id="PR00723">
    <property type="entry name" value="SUBTILISIN"/>
</dbReference>
<name>A0ABM4U437_COFAR</name>
<feature type="domain" description="Peptidase S8/S53" evidence="8">
    <location>
        <begin position="132"/>
        <end position="583"/>
    </location>
</feature>
<organism evidence="11 12">
    <name type="scientific">Coffea arabica</name>
    <name type="common">Arabian coffee</name>
    <dbReference type="NCBI Taxonomy" id="13443"/>
    <lineage>
        <taxon>Eukaryota</taxon>
        <taxon>Viridiplantae</taxon>
        <taxon>Streptophyta</taxon>
        <taxon>Embryophyta</taxon>
        <taxon>Tracheophyta</taxon>
        <taxon>Spermatophyta</taxon>
        <taxon>Magnoliopsida</taxon>
        <taxon>eudicotyledons</taxon>
        <taxon>Gunneridae</taxon>
        <taxon>Pentapetalae</taxon>
        <taxon>asterids</taxon>
        <taxon>lamiids</taxon>
        <taxon>Gentianales</taxon>
        <taxon>Rubiaceae</taxon>
        <taxon>Ixoroideae</taxon>
        <taxon>Gardenieae complex</taxon>
        <taxon>Bertiereae - Coffeeae clade</taxon>
        <taxon>Coffeeae</taxon>
        <taxon>Coffea</taxon>
    </lineage>
</organism>
<dbReference type="InterPro" id="IPR036852">
    <property type="entry name" value="Peptidase_S8/S53_dom_sf"/>
</dbReference>
<evidence type="ECO:0000256" key="1">
    <source>
        <dbReference type="ARBA" id="ARBA00011073"/>
    </source>
</evidence>
<accession>A0ABM4U437</accession>
<evidence type="ECO:0000256" key="3">
    <source>
        <dbReference type="ARBA" id="ARBA00022729"/>
    </source>
</evidence>
<dbReference type="Gene3D" id="3.30.70.80">
    <property type="entry name" value="Peptidase S8 propeptide/proteinase inhibitor I9"/>
    <property type="match status" value="1"/>
</dbReference>
<reference evidence="12" key="1">
    <citation type="submission" date="2025-08" db="UniProtKB">
        <authorList>
            <consortium name="RefSeq"/>
        </authorList>
    </citation>
    <scope>IDENTIFICATION</scope>
    <source>
        <tissue evidence="12">Leaves</tissue>
    </source>
</reference>
<dbReference type="InterPro" id="IPR010259">
    <property type="entry name" value="S8pro/Inhibitor_I9"/>
</dbReference>
<dbReference type="Gene3D" id="2.60.40.2310">
    <property type="match status" value="1"/>
</dbReference>
<evidence type="ECO:0000313" key="12">
    <source>
        <dbReference type="RefSeq" id="XP_071902033.1"/>
    </source>
</evidence>
<dbReference type="CDD" id="cd04852">
    <property type="entry name" value="Peptidases_S8_3"/>
    <property type="match status" value="1"/>
</dbReference>
<dbReference type="InterPro" id="IPR045051">
    <property type="entry name" value="SBT"/>
</dbReference>
<keyword evidence="3 7" id="KW-0732">Signal</keyword>
<dbReference type="Gene3D" id="3.50.30.30">
    <property type="match status" value="1"/>
</dbReference>
<dbReference type="Pfam" id="PF05922">
    <property type="entry name" value="Inhibitor_I9"/>
    <property type="match status" value="1"/>
</dbReference>
<dbReference type="InterPro" id="IPR023828">
    <property type="entry name" value="Peptidase_S8_Ser-AS"/>
</dbReference>
<gene>
    <name evidence="12" type="primary">LOC140005246</name>
</gene>
<feature type="active site" description="Charge relay system" evidence="6">
    <location>
        <position position="206"/>
    </location>
</feature>
<dbReference type="SUPFAM" id="SSF52743">
    <property type="entry name" value="Subtilisin-like"/>
    <property type="match status" value="1"/>
</dbReference>
<keyword evidence="5 6" id="KW-0720">Serine protease</keyword>
<comment type="similarity">
    <text evidence="1 6">Belongs to the peptidase S8 family.</text>
</comment>
<evidence type="ECO:0000256" key="2">
    <source>
        <dbReference type="ARBA" id="ARBA00022670"/>
    </source>
</evidence>
<evidence type="ECO:0000259" key="8">
    <source>
        <dbReference type="Pfam" id="PF00082"/>
    </source>
</evidence>
<feature type="chain" id="PRO_5046726281" evidence="7">
    <location>
        <begin position="27"/>
        <end position="778"/>
    </location>
</feature>
<dbReference type="InterPro" id="IPR041469">
    <property type="entry name" value="Subtilisin-like_FN3"/>
</dbReference>
<evidence type="ECO:0000256" key="6">
    <source>
        <dbReference type="PROSITE-ProRule" id="PRU01240"/>
    </source>
</evidence>
<dbReference type="GeneID" id="140005246"/>
<feature type="signal peptide" evidence="7">
    <location>
        <begin position="1"/>
        <end position="26"/>
    </location>
</feature>
<keyword evidence="11" id="KW-1185">Reference proteome</keyword>
<dbReference type="PANTHER" id="PTHR10795">
    <property type="entry name" value="PROPROTEIN CONVERTASE SUBTILISIN/KEXIN"/>
    <property type="match status" value="1"/>
</dbReference>
<keyword evidence="4 6" id="KW-0378">Hydrolase</keyword>
<feature type="domain" description="Inhibitor I9" evidence="9">
    <location>
        <begin position="34"/>
        <end position="111"/>
    </location>
</feature>
<proteinExistence type="inferred from homology"/>
<dbReference type="InterPro" id="IPR034197">
    <property type="entry name" value="Peptidases_S8_3"/>
</dbReference>
<evidence type="ECO:0000256" key="7">
    <source>
        <dbReference type="SAM" id="SignalP"/>
    </source>
</evidence>
<dbReference type="RefSeq" id="XP_071902033.1">
    <property type="nucleotide sequence ID" value="XM_072045932.1"/>
</dbReference>
<evidence type="ECO:0000256" key="5">
    <source>
        <dbReference type="ARBA" id="ARBA00022825"/>
    </source>
</evidence>
<evidence type="ECO:0000313" key="11">
    <source>
        <dbReference type="Proteomes" id="UP001652660"/>
    </source>
</evidence>
<dbReference type="Gene3D" id="3.40.50.200">
    <property type="entry name" value="Peptidase S8/S53 domain"/>
    <property type="match status" value="1"/>
</dbReference>
<feature type="active site" description="Charge relay system" evidence="6">
    <location>
        <position position="140"/>
    </location>
</feature>
<dbReference type="InterPro" id="IPR000209">
    <property type="entry name" value="Peptidase_S8/S53_dom"/>
</dbReference>